<dbReference type="RefSeq" id="WP_074835673.1">
    <property type="nucleotide sequence ID" value="NZ_FOAT01000020.1"/>
</dbReference>
<feature type="domain" description="Nucleotide modification associated" evidence="1">
    <location>
        <begin position="1"/>
        <end position="185"/>
    </location>
</feature>
<name>A0A1H7PCK4_RUMAL</name>
<dbReference type="Proteomes" id="UP000186015">
    <property type="component" value="Unassembled WGS sequence"/>
</dbReference>
<evidence type="ECO:0000259" key="1">
    <source>
        <dbReference type="Pfam" id="PF18753"/>
    </source>
</evidence>
<accession>A0A1H7PCK4</accession>
<dbReference type="InterPro" id="IPR041180">
    <property type="entry name" value="Nmad2"/>
</dbReference>
<proteinExistence type="predicted"/>
<sequence length="201" mass="22830">MKYVYIYRLTSDSGLAPCIDKGLLSLACCKGGQIRNGKPIHTGLRYRVGSCRDSADYKTDEVYLLGTHKSNFLYLAKITNIITMTEYYSAISKGRTDDIYSLSNGKLIRNHNLWNEGVHVDEKQNIRDIAGKYVLLSDDFIYLGRDAVYNELVDRYGARFRETKFCTGDIAEQIVAECQKYRDGKKHTPTKPVKNRCGGCK</sequence>
<dbReference type="Pfam" id="PF18753">
    <property type="entry name" value="Nmad2"/>
    <property type="match status" value="1"/>
</dbReference>
<evidence type="ECO:0000313" key="2">
    <source>
        <dbReference type="EMBL" id="SEL33188.1"/>
    </source>
</evidence>
<dbReference type="EMBL" id="FOAT01000020">
    <property type="protein sequence ID" value="SEL33188.1"/>
    <property type="molecule type" value="Genomic_DNA"/>
</dbReference>
<evidence type="ECO:0000313" key="3">
    <source>
        <dbReference type="Proteomes" id="UP000186015"/>
    </source>
</evidence>
<reference evidence="2 3" key="1">
    <citation type="submission" date="2016-10" db="EMBL/GenBank/DDBJ databases">
        <authorList>
            <person name="de Groot N.N."/>
        </authorList>
    </citation>
    <scope>NUCLEOTIDE SEQUENCE [LARGE SCALE GENOMIC DNA]</scope>
    <source>
        <strain evidence="2 3">KH2T6</strain>
    </source>
</reference>
<dbReference type="OrthoDB" id="2080678at2"/>
<organism evidence="2 3">
    <name type="scientific">Ruminococcus albus</name>
    <dbReference type="NCBI Taxonomy" id="1264"/>
    <lineage>
        <taxon>Bacteria</taxon>
        <taxon>Bacillati</taxon>
        <taxon>Bacillota</taxon>
        <taxon>Clostridia</taxon>
        <taxon>Eubacteriales</taxon>
        <taxon>Oscillospiraceae</taxon>
        <taxon>Ruminococcus</taxon>
    </lineage>
</organism>
<protein>
    <recommendedName>
        <fullName evidence="1">Nucleotide modification associated domain-containing protein</fullName>
    </recommendedName>
</protein>
<dbReference type="AlphaFoldDB" id="A0A1H7PCK4"/>
<gene>
    <name evidence="2" type="ORF">SAMN05216469_12039</name>
</gene>